<dbReference type="InterPro" id="IPR027417">
    <property type="entry name" value="P-loop_NTPase"/>
</dbReference>
<feature type="domain" description="AAA" evidence="1">
    <location>
        <begin position="5"/>
        <end position="65"/>
    </location>
</feature>
<evidence type="ECO:0000313" key="2">
    <source>
        <dbReference type="EMBL" id="OLO48163.1"/>
    </source>
</evidence>
<dbReference type="Pfam" id="PF13614">
    <property type="entry name" value="AAA_31"/>
    <property type="match status" value="1"/>
</dbReference>
<dbReference type="OrthoDB" id="4537985at2"/>
<dbReference type="InterPro" id="IPR025669">
    <property type="entry name" value="AAA_dom"/>
</dbReference>
<proteinExistence type="predicted"/>
<sequence>MTTPVTAVANQKGGVGKTATTVIARALRRAGIDADPQANSTAILDVELDGESRTLHDVLTSVATASTPTTTRSEKQHDT</sequence>
<dbReference type="CDD" id="cd02042">
    <property type="entry name" value="ParAB_family"/>
    <property type="match status" value="1"/>
</dbReference>
<evidence type="ECO:0000259" key="1">
    <source>
        <dbReference type="Pfam" id="PF13614"/>
    </source>
</evidence>
<comment type="caution">
    <text evidence="2">The sequence shown here is derived from an EMBL/GenBank/DDBJ whole genome shotgun (WGS) entry which is preliminary data.</text>
</comment>
<dbReference type="EMBL" id="MSKK01000008">
    <property type="protein sequence ID" value="OLO48163.1"/>
    <property type="molecule type" value="Genomic_DNA"/>
</dbReference>
<dbReference type="AlphaFoldDB" id="A0A1Q8VJ96"/>
<dbReference type="Proteomes" id="UP000186471">
    <property type="component" value="Unassembled WGS sequence"/>
</dbReference>
<organism evidence="2 3">
    <name type="scientific">Actinomyces oris</name>
    <dbReference type="NCBI Taxonomy" id="544580"/>
    <lineage>
        <taxon>Bacteria</taxon>
        <taxon>Bacillati</taxon>
        <taxon>Actinomycetota</taxon>
        <taxon>Actinomycetes</taxon>
        <taxon>Actinomycetales</taxon>
        <taxon>Actinomycetaceae</taxon>
        <taxon>Actinomyces</taxon>
    </lineage>
</organism>
<evidence type="ECO:0000313" key="3">
    <source>
        <dbReference type="Proteomes" id="UP000186471"/>
    </source>
</evidence>
<reference evidence="2 3" key="1">
    <citation type="submission" date="2016-12" db="EMBL/GenBank/DDBJ databases">
        <title>Genomic comparison of strains in the 'Actinomyces naeslundii' group.</title>
        <authorList>
            <person name="Mughal S.R."/>
            <person name="Do T."/>
            <person name="Gilbert S.C."/>
            <person name="Witherden E.A."/>
            <person name="Didelot X."/>
            <person name="Beighton D."/>
        </authorList>
    </citation>
    <scope>NUCLEOTIDE SEQUENCE [LARGE SCALE GENOMIC DNA]</scope>
    <source>
        <strain evidence="2 3">R21091</strain>
    </source>
</reference>
<dbReference type="SUPFAM" id="SSF52540">
    <property type="entry name" value="P-loop containing nucleoside triphosphate hydrolases"/>
    <property type="match status" value="1"/>
</dbReference>
<dbReference type="Gene3D" id="3.40.50.300">
    <property type="entry name" value="P-loop containing nucleotide triphosphate hydrolases"/>
    <property type="match status" value="1"/>
</dbReference>
<dbReference type="RefSeq" id="WP_075410962.1">
    <property type="nucleotide sequence ID" value="NZ_MSKK01000008.1"/>
</dbReference>
<gene>
    <name evidence="2" type="ORF">BKH31_02745</name>
</gene>
<name>A0A1Q8VJ96_9ACTO</name>
<accession>A0A1Q8VJ96</accession>
<protein>
    <recommendedName>
        <fullName evidence="1">AAA domain-containing protein</fullName>
    </recommendedName>
</protein>